<evidence type="ECO:0000256" key="4">
    <source>
        <dbReference type="ARBA" id="ARBA00022729"/>
    </source>
</evidence>
<evidence type="ECO:0000256" key="3">
    <source>
        <dbReference type="ARBA" id="ARBA00022723"/>
    </source>
</evidence>
<keyword evidence="6" id="KW-0862">Zinc</keyword>
<dbReference type="PANTHER" id="PTHR33794:SF1">
    <property type="entry name" value="BACILLOLYSIN"/>
    <property type="match status" value="1"/>
</dbReference>
<evidence type="ECO:0000256" key="6">
    <source>
        <dbReference type="ARBA" id="ARBA00022833"/>
    </source>
</evidence>
<keyword evidence="7 12" id="KW-0482">Metalloprotease</keyword>
<evidence type="ECO:0000256" key="8">
    <source>
        <dbReference type="SAM" id="SignalP"/>
    </source>
</evidence>
<feature type="signal peptide" evidence="8">
    <location>
        <begin position="1"/>
        <end position="20"/>
    </location>
</feature>
<dbReference type="InterPro" id="IPR050728">
    <property type="entry name" value="Zinc_Metalloprotease_M4"/>
</dbReference>
<protein>
    <submittedName>
        <fullName evidence="12">Zn-dependent metalloprotease</fullName>
    </submittedName>
</protein>
<dbReference type="Pfam" id="PF07504">
    <property type="entry name" value="FTP"/>
    <property type="match status" value="1"/>
</dbReference>
<dbReference type="Pfam" id="PF01447">
    <property type="entry name" value="Peptidase_M4"/>
    <property type="match status" value="1"/>
</dbReference>
<dbReference type="SUPFAM" id="SSF55486">
    <property type="entry name" value="Metalloproteases ('zincins'), catalytic domain"/>
    <property type="match status" value="1"/>
</dbReference>
<organism evidence="12 13">
    <name type="scientific">Tenacibaculum platacis</name>
    <dbReference type="NCBI Taxonomy" id="3137852"/>
    <lineage>
        <taxon>Bacteria</taxon>
        <taxon>Pseudomonadati</taxon>
        <taxon>Bacteroidota</taxon>
        <taxon>Flavobacteriia</taxon>
        <taxon>Flavobacteriales</taxon>
        <taxon>Flavobacteriaceae</taxon>
        <taxon>Tenacibaculum</taxon>
    </lineage>
</organism>
<feature type="domain" description="Peptidase M4" evidence="9">
    <location>
        <begin position="228"/>
        <end position="394"/>
    </location>
</feature>
<dbReference type="Gene3D" id="3.10.170.10">
    <property type="match status" value="1"/>
</dbReference>
<dbReference type="Proteomes" id="UP001497416">
    <property type="component" value="Unassembled WGS sequence"/>
</dbReference>
<dbReference type="EMBL" id="CAXIXY010000005">
    <property type="protein sequence ID" value="CAL2089407.1"/>
    <property type="molecule type" value="Genomic_DNA"/>
</dbReference>
<dbReference type="InterPro" id="IPR018247">
    <property type="entry name" value="EF_Hand_1_Ca_BS"/>
</dbReference>
<dbReference type="Gene3D" id="3.80.10.10">
    <property type="entry name" value="Ribonuclease Inhibitor"/>
    <property type="match status" value="3"/>
</dbReference>
<dbReference type="CDD" id="cd09597">
    <property type="entry name" value="M4_TLP"/>
    <property type="match status" value="1"/>
</dbReference>
<dbReference type="RefSeq" id="WP_348712707.1">
    <property type="nucleotide sequence ID" value="NZ_CAXIXY010000005.1"/>
</dbReference>
<sequence length="1577" mass="172293">MRCKLLLLVVSLVAVTSAFGQQKMFKKVSLTKVGKSKKKLSSQSILSSEFKGSSGTEFRREKSSIDKQKNSHETFQQYFQGLKVEYGQVKIHKKNGEIDAYNGKYYDVTSLNTSPRLSESSIISIAAKHMGNTVFWPGDNLTKLSKPKIELLILPSRRSDEINLAYAVTVGATKPVMKLGVLYVDANNGNILKYKNQLFACFENHDHSSHNNTQSTKRFGKSLVASASGFAAYTGSVNFETKSDGSNYILNDETRAASSQWNLTNQGLGNRKGIITVDMRNGTDYVNGPIYDFTDADNNWSAVEMATDDNIYAIDVHWGTTQLYDYWKNEHNWNSYNGSNSALLSMVHYDADWTNAAWGAVSNTAGFMLYGDGAGKFTPLTTLDVIAHEIAHGINNATSNLDYEFESGALNEGLSDIWAMVFENYANDNLGTNTDPSRINDQNAGGALRSFSNPNSYGQPDTYGGTYWYDTTNCTPSQNGNDYCGVHTNSGVLNHWFWLLYNGGSGTNDIGNAYSVTAINVYDAADIVWQMQQNYLTSTSDYANARVAAIQAATDLYGSCSQEVASVTNAFYAVGVGEAHVPVVPEITTSPANATVEVNGKVQFTVEGVNFTSAQWLVSEDGNAWNTRFDDLTVTGKDSTTLELTNVPLSANGYKFRVYLADDCGNDILSSAATLTVKEYTTITDSNFETALEDLGYDDISGDGKVPTDQIEVITSLDISNKSISNLSGIEDFVALQSLIFNNNTVTSVDLSNNTELTVISGRYNGLESIDITGCTKMDLVLLENNNLKNLDITKCTALTRAWVQNNDIETFDPTKSPLLRALGISNSNLTSLDLTQNTALQQLYAGGNAITELDLSKNTVLRIIGVNNNNLSSLNIKNGNNSNVTNFTSTGNANLTCITVDDPSTFENSWSSTRDSQSYFADHDCRYTDIPDTAFEAILEDQGYDDISQDGKVPTSSIETIKYLDLDYSAYKIKDLTGIEDFVAVQSIFGDGNELSIADFSNNLNLLEIYLEDSPLTSLNVSLNTKLSGIFLKDAVFETIDLSTNTELTHLSIDDSALNTIDLSTNTKLKSLSLTNVNLTSVDLSTNTSLQTAYFYGGKFNNLDFSENTQLKAVWVNDNELTNLIIKNGANSTLTSFRSYGNTNLTCIAVSDKDHFETKFSGDIDNHTSFTDAYCNYTSIPDSNFESALENLGYDDISGDGQVPTDLIETVTEIQINFHSIEDLTGIEDFIALEELDVLYGSIQKIDVSQNLKLTRLWCGYNVGLETLDVSNNVLLENLFVNDTDISVLDLSKNSKLTNLVASSNNDLSQLNLQNGNNLNVTNLLLTGTPNLTCIQVDDATYSSTNWTSVDAQNSFSEDCQSCTFNARVILEGPFNSSTFEMNDNLRTNNLLPTTSPYSDGATCEASVLENSDAVDWIEIQLRSADDINTIIAAKSFLLEKNSGVSGADGISDLSISAWQGNYYVAVVHRNHLTVVTKNPITFNGDEANVDFTSDGSVLNGSNALVEVIHSVFALPAGNVEGTGQIQNSGVNSTILQLGNSGYSIFDVDMNGQIQNTDINIIRQNLGRGEQIQITD</sequence>
<feature type="domain" description="Peptidase M4 C-terminal" evidence="10">
    <location>
        <begin position="399"/>
        <end position="576"/>
    </location>
</feature>
<accession>A0ABP1ES54</accession>
<keyword evidence="4 8" id="KW-0732">Signal</keyword>
<dbReference type="Gene3D" id="1.10.390.10">
    <property type="entry name" value="Neutral Protease Domain 2"/>
    <property type="match status" value="1"/>
</dbReference>
<evidence type="ECO:0000256" key="1">
    <source>
        <dbReference type="ARBA" id="ARBA00009388"/>
    </source>
</evidence>
<dbReference type="PANTHER" id="PTHR33794">
    <property type="entry name" value="BACILLOLYSIN"/>
    <property type="match status" value="1"/>
</dbReference>
<reference evidence="12 13" key="1">
    <citation type="submission" date="2024-05" db="EMBL/GenBank/DDBJ databases">
        <authorList>
            <person name="Duchaud E."/>
        </authorList>
    </citation>
    <scope>NUCLEOTIDE SEQUENCE [LARGE SCALE GENOMIC DNA]</scope>
    <source>
        <strain evidence="12">Ena-SAMPLE-TAB-13-05-2024-13:56:06:370-140302</strain>
    </source>
</reference>
<dbReference type="SUPFAM" id="SSF52058">
    <property type="entry name" value="L domain-like"/>
    <property type="match status" value="3"/>
</dbReference>
<feature type="domain" description="FTP" evidence="11">
    <location>
        <begin position="57"/>
        <end position="105"/>
    </location>
</feature>
<dbReference type="InterPro" id="IPR001570">
    <property type="entry name" value="Peptidase_M4_C_domain"/>
</dbReference>
<dbReference type="PROSITE" id="PS00018">
    <property type="entry name" value="EF_HAND_1"/>
    <property type="match status" value="1"/>
</dbReference>
<evidence type="ECO:0000256" key="2">
    <source>
        <dbReference type="ARBA" id="ARBA00022670"/>
    </source>
</evidence>
<keyword evidence="3" id="KW-0479">Metal-binding</keyword>
<feature type="chain" id="PRO_5047121294" evidence="8">
    <location>
        <begin position="21"/>
        <end position="1577"/>
    </location>
</feature>
<evidence type="ECO:0000259" key="11">
    <source>
        <dbReference type="Pfam" id="PF07504"/>
    </source>
</evidence>
<comment type="similarity">
    <text evidence="1">Belongs to the peptidase M4 family.</text>
</comment>
<evidence type="ECO:0000259" key="9">
    <source>
        <dbReference type="Pfam" id="PF01447"/>
    </source>
</evidence>
<dbReference type="InterPro" id="IPR032675">
    <property type="entry name" value="LRR_dom_sf"/>
</dbReference>
<name>A0ABP1ES54_9FLAO</name>
<evidence type="ECO:0000259" key="10">
    <source>
        <dbReference type="Pfam" id="PF02868"/>
    </source>
</evidence>
<dbReference type="InterPro" id="IPR013856">
    <property type="entry name" value="Peptidase_M4_domain"/>
</dbReference>
<dbReference type="Gene3D" id="3.10.450.490">
    <property type="match status" value="1"/>
</dbReference>
<dbReference type="InterPro" id="IPR011096">
    <property type="entry name" value="FTP_domain"/>
</dbReference>
<proteinExistence type="inferred from homology"/>
<dbReference type="Pfam" id="PF02868">
    <property type="entry name" value="Peptidase_M4_C"/>
    <property type="match status" value="1"/>
</dbReference>
<keyword evidence="5" id="KW-0378">Hydrolase</keyword>
<dbReference type="InterPro" id="IPR023612">
    <property type="entry name" value="Peptidase_M4"/>
</dbReference>
<keyword evidence="13" id="KW-1185">Reference proteome</keyword>
<dbReference type="PRINTS" id="PR00730">
    <property type="entry name" value="THERMOLYSIN"/>
</dbReference>
<keyword evidence="2" id="KW-0645">Protease</keyword>
<dbReference type="GO" id="GO:0008237">
    <property type="term" value="F:metallopeptidase activity"/>
    <property type="evidence" value="ECO:0007669"/>
    <property type="project" value="UniProtKB-KW"/>
</dbReference>
<evidence type="ECO:0000256" key="5">
    <source>
        <dbReference type="ARBA" id="ARBA00022801"/>
    </source>
</evidence>
<gene>
    <name evidence="12" type="ORF">T190607A01A_30315</name>
</gene>
<evidence type="ECO:0000256" key="7">
    <source>
        <dbReference type="ARBA" id="ARBA00023049"/>
    </source>
</evidence>
<comment type="caution">
    <text evidence="12">The sequence shown here is derived from an EMBL/GenBank/DDBJ whole genome shotgun (WGS) entry which is preliminary data.</text>
</comment>
<evidence type="ECO:0000313" key="13">
    <source>
        <dbReference type="Proteomes" id="UP001497416"/>
    </source>
</evidence>
<dbReference type="InterPro" id="IPR027268">
    <property type="entry name" value="Peptidase_M4/M1_CTD_sf"/>
</dbReference>
<evidence type="ECO:0000313" key="12">
    <source>
        <dbReference type="EMBL" id="CAL2089407.1"/>
    </source>
</evidence>